<dbReference type="PROSITE" id="PS50928">
    <property type="entry name" value="ABC_TM1"/>
    <property type="match status" value="1"/>
</dbReference>
<evidence type="ECO:0000256" key="6">
    <source>
        <dbReference type="ARBA" id="ARBA00022989"/>
    </source>
</evidence>
<feature type="transmembrane region" description="Helical" evidence="8">
    <location>
        <begin position="233"/>
        <end position="252"/>
    </location>
</feature>
<feature type="transmembrane region" description="Helical" evidence="8">
    <location>
        <begin position="132"/>
        <end position="156"/>
    </location>
</feature>
<dbReference type="GO" id="GO:0006865">
    <property type="term" value="P:amino acid transport"/>
    <property type="evidence" value="ECO:0007669"/>
    <property type="project" value="TreeGrafter"/>
</dbReference>
<dbReference type="Gene3D" id="1.10.3720.10">
    <property type="entry name" value="MetI-like"/>
    <property type="match status" value="1"/>
</dbReference>
<reference evidence="11" key="1">
    <citation type="submission" date="2011-04" db="EMBL/GenBank/DDBJ databases">
        <title>The complete genome of Thermodesulfatator indicus DSM 15286.</title>
        <authorList>
            <person name="Lucas S."/>
            <person name="Copeland A."/>
            <person name="Lapidus A."/>
            <person name="Bruce D."/>
            <person name="Goodwin L."/>
            <person name="Pitluck S."/>
            <person name="Peters L."/>
            <person name="Kyrpides N."/>
            <person name="Mavromatis K."/>
            <person name="Pagani I."/>
            <person name="Ivanova N."/>
            <person name="Saunders L."/>
            <person name="Detter J.C."/>
            <person name="Tapia R."/>
            <person name="Han C."/>
            <person name="Land M."/>
            <person name="Hauser L."/>
            <person name="Markowitz V."/>
            <person name="Cheng J.-F."/>
            <person name="Hugenholtz P."/>
            <person name="Woyke T."/>
            <person name="Wu D."/>
            <person name="Spring S."/>
            <person name="Schroeder M."/>
            <person name="Brambilla E."/>
            <person name="Klenk H.-P."/>
            <person name="Eisen J.A."/>
        </authorList>
    </citation>
    <scope>NUCLEOTIDE SEQUENCE [LARGE SCALE GENOMIC DNA]</scope>
    <source>
        <strain evidence="11">DSM 15286 / JCM 11887 / CIR29812</strain>
    </source>
</reference>
<dbReference type="RefSeq" id="WP_013907170.1">
    <property type="nucleotide sequence ID" value="NC_015681.1"/>
</dbReference>
<dbReference type="SUPFAM" id="SSF161098">
    <property type="entry name" value="MetI-like"/>
    <property type="match status" value="1"/>
</dbReference>
<dbReference type="InterPro" id="IPR043429">
    <property type="entry name" value="ArtM/GltK/GlnP/TcyL/YhdX-like"/>
</dbReference>
<accession>F8ABB5</accession>
<evidence type="ECO:0000313" key="10">
    <source>
        <dbReference type="EMBL" id="AEH44425.1"/>
    </source>
</evidence>
<dbReference type="PANTHER" id="PTHR30614:SF41">
    <property type="entry name" value="INNER MEMBRANE AMINO-ACID ABC TRANSPORTER PERMEASE PROTEIN YHDY"/>
    <property type="match status" value="1"/>
</dbReference>
<dbReference type="CDD" id="cd06261">
    <property type="entry name" value="TM_PBP2"/>
    <property type="match status" value="1"/>
</dbReference>
<dbReference type="GO" id="GO:0043190">
    <property type="term" value="C:ATP-binding cassette (ABC) transporter complex"/>
    <property type="evidence" value="ECO:0007669"/>
    <property type="project" value="InterPro"/>
</dbReference>
<comment type="similarity">
    <text evidence="2">Belongs to the binding-protein-dependent transport system permease family. HisMQ subfamily.</text>
</comment>
<evidence type="ECO:0000313" key="11">
    <source>
        <dbReference type="Proteomes" id="UP000006793"/>
    </source>
</evidence>
<evidence type="ECO:0000256" key="5">
    <source>
        <dbReference type="ARBA" id="ARBA00022692"/>
    </source>
</evidence>
<organism evidence="10 11">
    <name type="scientific">Thermodesulfatator indicus (strain DSM 15286 / JCM 11887 / CIR29812)</name>
    <dbReference type="NCBI Taxonomy" id="667014"/>
    <lineage>
        <taxon>Bacteria</taxon>
        <taxon>Pseudomonadati</taxon>
        <taxon>Thermodesulfobacteriota</taxon>
        <taxon>Thermodesulfobacteria</taxon>
        <taxon>Thermodesulfobacteriales</taxon>
        <taxon>Thermodesulfatatoraceae</taxon>
        <taxon>Thermodesulfatator</taxon>
    </lineage>
</organism>
<dbReference type="AlphaFoldDB" id="F8ABB5"/>
<reference evidence="10 11" key="2">
    <citation type="journal article" date="2012" name="Stand. Genomic Sci.">
        <title>Complete genome sequence of the thermophilic sulfate-reducing ocean bacterium Thermodesulfatator indicus type strain (CIR29812(T)).</title>
        <authorList>
            <person name="Anderson I."/>
            <person name="Saunders E."/>
            <person name="Lapidus A."/>
            <person name="Nolan M."/>
            <person name="Lucas S."/>
            <person name="Tice H."/>
            <person name="Del Rio T.G."/>
            <person name="Cheng J.F."/>
            <person name="Han C."/>
            <person name="Tapia R."/>
            <person name="Goodwin L.A."/>
            <person name="Pitluck S."/>
            <person name="Liolios K."/>
            <person name="Mavromatis K."/>
            <person name="Pagani I."/>
            <person name="Ivanova N."/>
            <person name="Mikhailova N."/>
            <person name="Pati A."/>
            <person name="Chen A."/>
            <person name="Palaniappan K."/>
            <person name="Land M."/>
            <person name="Hauser L."/>
            <person name="Jeffries C.D."/>
            <person name="Chang Y.J."/>
            <person name="Brambilla E.M."/>
            <person name="Rohde M."/>
            <person name="Spring S."/>
            <person name="Goker M."/>
            <person name="Detter J.C."/>
            <person name="Woyke T."/>
            <person name="Bristow J."/>
            <person name="Eisen J.A."/>
            <person name="Markowitz V."/>
            <person name="Hugenholtz P."/>
            <person name="Kyrpides N.C."/>
            <person name="Klenk H.P."/>
        </authorList>
    </citation>
    <scope>NUCLEOTIDE SEQUENCE [LARGE SCALE GENOMIC DNA]</scope>
    <source>
        <strain evidence="11">DSM 15286 / JCM 11887 / CIR29812</strain>
    </source>
</reference>
<dbReference type="InterPro" id="IPR010065">
    <property type="entry name" value="AA_ABC_transptr_permease_3TM"/>
</dbReference>
<dbReference type="InterPro" id="IPR035906">
    <property type="entry name" value="MetI-like_sf"/>
</dbReference>
<dbReference type="HOGENOM" id="CLU_019602_1_0_0"/>
<feature type="transmembrane region" description="Helical" evidence="8">
    <location>
        <begin position="55"/>
        <end position="82"/>
    </location>
</feature>
<keyword evidence="11" id="KW-1185">Reference proteome</keyword>
<dbReference type="Pfam" id="PF00528">
    <property type="entry name" value="BPD_transp_1"/>
    <property type="match status" value="1"/>
</dbReference>
<evidence type="ECO:0000256" key="2">
    <source>
        <dbReference type="ARBA" id="ARBA00010072"/>
    </source>
</evidence>
<dbReference type="Proteomes" id="UP000006793">
    <property type="component" value="Chromosome"/>
</dbReference>
<evidence type="ECO:0000256" key="8">
    <source>
        <dbReference type="RuleBase" id="RU363032"/>
    </source>
</evidence>
<keyword evidence="4" id="KW-1003">Cell membrane</keyword>
<dbReference type="NCBIfam" id="TIGR01726">
    <property type="entry name" value="HEQRo_perm_3TM"/>
    <property type="match status" value="1"/>
</dbReference>
<keyword evidence="7 8" id="KW-0472">Membrane</keyword>
<feature type="domain" description="ABC transmembrane type-1" evidence="9">
    <location>
        <begin position="58"/>
        <end position="252"/>
    </location>
</feature>
<dbReference type="InterPro" id="IPR000515">
    <property type="entry name" value="MetI-like"/>
</dbReference>
<keyword evidence="6 8" id="KW-1133">Transmembrane helix</keyword>
<dbReference type="STRING" id="667014.Thein_0544"/>
<keyword evidence="5 8" id="KW-0812">Transmembrane</keyword>
<gene>
    <name evidence="10" type="ordered locus">Thein_0544</name>
</gene>
<protein>
    <submittedName>
        <fullName evidence="10">Polar amino acid ABC transporter, inner membrane subunit</fullName>
    </submittedName>
</protein>
<proteinExistence type="inferred from homology"/>
<evidence type="ECO:0000256" key="7">
    <source>
        <dbReference type="ARBA" id="ARBA00023136"/>
    </source>
</evidence>
<name>F8ABB5_THEID</name>
<dbReference type="PANTHER" id="PTHR30614">
    <property type="entry name" value="MEMBRANE COMPONENT OF AMINO ACID ABC TRANSPORTER"/>
    <property type="match status" value="1"/>
</dbReference>
<comment type="subcellular location">
    <subcellularLocation>
        <location evidence="1">Cell inner membrane</location>
        <topology evidence="1">Multi-pass membrane protein</topology>
    </subcellularLocation>
    <subcellularLocation>
        <location evidence="8">Cell membrane</location>
        <topology evidence="8">Multi-pass membrane protein</topology>
    </subcellularLocation>
</comment>
<dbReference type="GO" id="GO:0022857">
    <property type="term" value="F:transmembrane transporter activity"/>
    <property type="evidence" value="ECO:0007669"/>
    <property type="project" value="InterPro"/>
</dbReference>
<evidence type="ECO:0000256" key="3">
    <source>
        <dbReference type="ARBA" id="ARBA00022448"/>
    </source>
</evidence>
<dbReference type="EMBL" id="CP002683">
    <property type="protein sequence ID" value="AEH44425.1"/>
    <property type="molecule type" value="Genomic_DNA"/>
</dbReference>
<sequence>MADAPLNKNKEHLIHLSSGIILSILMFFYFKHLNLKPVLTEDNIRFLLFGMPGEIGGLALTLLLTLILVPITLIFGAFLAILRSSKGILKWIASFYIEVVRATPLIMVIFWVYFAIPIFIKNVTNKDISVQPVIAALIAFSIFTSAYIAEILRSGLNSISKGTKEAALSLGLTKFQMYAYIIIPLVIKRMLPSLLAQYVAMFKDTSLAYIIGVIEFFRAATILNNRLFLSMEIFTIVAIVYFILSFMMSRLARKLEIRWRKQLSD</sequence>
<dbReference type="KEGG" id="tid:Thein_0544"/>
<keyword evidence="3 8" id="KW-0813">Transport</keyword>
<feature type="transmembrane region" description="Helical" evidence="8">
    <location>
        <begin position="102"/>
        <end position="120"/>
    </location>
</feature>
<evidence type="ECO:0000256" key="1">
    <source>
        <dbReference type="ARBA" id="ARBA00004429"/>
    </source>
</evidence>
<dbReference type="eggNOG" id="COG0765">
    <property type="taxonomic scope" value="Bacteria"/>
</dbReference>
<feature type="transmembrane region" description="Helical" evidence="8">
    <location>
        <begin position="12"/>
        <end position="30"/>
    </location>
</feature>
<dbReference type="InParanoid" id="F8ABB5"/>
<evidence type="ECO:0000259" key="9">
    <source>
        <dbReference type="PROSITE" id="PS50928"/>
    </source>
</evidence>
<dbReference type="FunCoup" id="F8ABB5">
    <property type="interactions" value="121"/>
</dbReference>
<dbReference type="OrthoDB" id="9805999at2"/>
<dbReference type="PaxDb" id="667014-Thein_0544"/>
<evidence type="ECO:0000256" key="4">
    <source>
        <dbReference type="ARBA" id="ARBA00022475"/>
    </source>
</evidence>